<sequence length="165" mass="19393">MYLQETVEKLVPDIEINEIQLNAHLPNSPEKYELFQKQTESDGIFQQMKKINEFRNEITCIDNLLYKGLKLIIPIRLRKEMLQLIHETHMGIVKCKTRAREFMYWPGMMSDIQDIVEKCETCAVNNKKTNNKEPMITSKLPDRPSSKLAADLFQYKGEHYLLTVD</sequence>
<dbReference type="FunFam" id="1.10.340.70:FF:000003">
    <property type="entry name" value="Protein CBG25708"/>
    <property type="match status" value="1"/>
</dbReference>
<dbReference type="InterPro" id="IPR041588">
    <property type="entry name" value="Integrase_H2C2"/>
</dbReference>
<dbReference type="Proteomes" id="UP000507470">
    <property type="component" value="Unassembled WGS sequence"/>
</dbReference>
<dbReference type="Pfam" id="PF17921">
    <property type="entry name" value="Integrase_H2C2"/>
    <property type="match status" value="1"/>
</dbReference>
<dbReference type="InterPro" id="IPR050951">
    <property type="entry name" value="Retrovirus_Pol_polyprotein"/>
</dbReference>
<evidence type="ECO:0000259" key="1">
    <source>
        <dbReference type="Pfam" id="PF17921"/>
    </source>
</evidence>
<dbReference type="PANTHER" id="PTHR37984">
    <property type="entry name" value="PROTEIN CBG26694"/>
    <property type="match status" value="1"/>
</dbReference>
<name>A0A6J8D8J1_MYTCO</name>
<dbReference type="EMBL" id="CACVKT020006800">
    <property type="protein sequence ID" value="CAC5403652.1"/>
    <property type="molecule type" value="Genomic_DNA"/>
</dbReference>
<dbReference type="PANTHER" id="PTHR37984:SF5">
    <property type="entry name" value="PROTEIN NYNRIN-LIKE"/>
    <property type="match status" value="1"/>
</dbReference>
<evidence type="ECO:0000313" key="3">
    <source>
        <dbReference type="Proteomes" id="UP000507470"/>
    </source>
</evidence>
<protein>
    <recommendedName>
        <fullName evidence="1">Integrase zinc-binding domain-containing protein</fullName>
    </recommendedName>
</protein>
<proteinExistence type="predicted"/>
<organism evidence="2 3">
    <name type="scientific">Mytilus coruscus</name>
    <name type="common">Sea mussel</name>
    <dbReference type="NCBI Taxonomy" id="42192"/>
    <lineage>
        <taxon>Eukaryota</taxon>
        <taxon>Metazoa</taxon>
        <taxon>Spiralia</taxon>
        <taxon>Lophotrochozoa</taxon>
        <taxon>Mollusca</taxon>
        <taxon>Bivalvia</taxon>
        <taxon>Autobranchia</taxon>
        <taxon>Pteriomorphia</taxon>
        <taxon>Mytilida</taxon>
        <taxon>Mytiloidea</taxon>
        <taxon>Mytilidae</taxon>
        <taxon>Mytilinae</taxon>
        <taxon>Mytilus</taxon>
    </lineage>
</organism>
<dbReference type="AlphaFoldDB" id="A0A6J8D8J1"/>
<gene>
    <name evidence="2" type="ORF">MCOR_37527</name>
</gene>
<feature type="domain" description="Integrase zinc-binding" evidence="1">
    <location>
        <begin position="73"/>
        <end position="127"/>
    </location>
</feature>
<accession>A0A6J8D8J1</accession>
<dbReference type="OrthoDB" id="444601at2759"/>
<evidence type="ECO:0000313" key="2">
    <source>
        <dbReference type="EMBL" id="CAC5403652.1"/>
    </source>
</evidence>
<keyword evidence="3" id="KW-1185">Reference proteome</keyword>
<dbReference type="Gene3D" id="1.10.340.70">
    <property type="match status" value="1"/>
</dbReference>
<reference evidence="2 3" key="1">
    <citation type="submission" date="2020-06" db="EMBL/GenBank/DDBJ databases">
        <authorList>
            <person name="Li R."/>
            <person name="Bekaert M."/>
        </authorList>
    </citation>
    <scope>NUCLEOTIDE SEQUENCE [LARGE SCALE GENOMIC DNA]</scope>
    <source>
        <strain evidence="3">wild</strain>
    </source>
</reference>